<dbReference type="InterPro" id="IPR004089">
    <property type="entry name" value="MCPsignal_dom"/>
</dbReference>
<dbReference type="PANTHER" id="PTHR43531">
    <property type="entry name" value="PROTEIN ICFG"/>
    <property type="match status" value="1"/>
</dbReference>
<dbReference type="PROSITE" id="PS50885">
    <property type="entry name" value="HAMP"/>
    <property type="match status" value="1"/>
</dbReference>
<dbReference type="EMBL" id="CP002600">
    <property type="protein sequence ID" value="AEA63240.1"/>
    <property type="molecule type" value="Genomic_DNA"/>
</dbReference>
<name>F2LL12_BURGS</name>
<dbReference type="Proteomes" id="UP000008316">
    <property type="component" value="Chromosome 2"/>
</dbReference>
<keyword evidence="9" id="KW-1185">Reference proteome</keyword>
<reference evidence="8 9" key="1">
    <citation type="journal article" date="2011" name="J. Bacteriol.">
        <title>Complete genome sequence of Burkholderia gladioli BSR3.</title>
        <authorList>
            <person name="Seo Y.S."/>
            <person name="Lim J."/>
            <person name="Choi B.S."/>
            <person name="Kim H."/>
            <person name="Goo E."/>
            <person name="Lee B."/>
            <person name="Lim J.S."/>
            <person name="Choi I.Y."/>
            <person name="Moon J.S."/>
            <person name="Kim J."/>
            <person name="Hwang I."/>
        </authorList>
    </citation>
    <scope>NUCLEOTIDE SEQUENCE [LARGE SCALE GENOMIC DNA]</scope>
    <source>
        <strain evidence="8 9">BSR3</strain>
    </source>
</reference>
<dbReference type="PRINTS" id="PR00260">
    <property type="entry name" value="CHEMTRNSDUCR"/>
</dbReference>
<dbReference type="GO" id="GO:0007165">
    <property type="term" value="P:signal transduction"/>
    <property type="evidence" value="ECO:0007669"/>
    <property type="project" value="UniProtKB-KW"/>
</dbReference>
<dbReference type="PROSITE" id="PS50111">
    <property type="entry name" value="CHEMOTAXIS_TRANSDUC_2"/>
    <property type="match status" value="1"/>
</dbReference>
<evidence type="ECO:0000256" key="3">
    <source>
        <dbReference type="ARBA" id="ARBA00029447"/>
    </source>
</evidence>
<dbReference type="AlphaFoldDB" id="F2LL12"/>
<feature type="domain" description="Methyl-accepting transducer" evidence="6">
    <location>
        <begin position="272"/>
        <end position="501"/>
    </location>
</feature>
<protein>
    <submittedName>
        <fullName evidence="8">Methyl-accepting chemotaxis sensory transducer</fullName>
    </submittedName>
</protein>
<dbReference type="CDD" id="cd19410">
    <property type="entry name" value="HK9-like_sensor"/>
    <property type="match status" value="1"/>
</dbReference>
<dbReference type="PANTHER" id="PTHR43531:SF14">
    <property type="entry name" value="METHYL-ACCEPTING CHEMOTAXIS PROTEIN I-RELATED"/>
    <property type="match status" value="1"/>
</dbReference>
<dbReference type="InterPro" id="IPR007891">
    <property type="entry name" value="CHASE3"/>
</dbReference>
<comment type="subcellular location">
    <subcellularLocation>
        <location evidence="1">Membrane</location>
    </subcellularLocation>
</comment>
<dbReference type="GO" id="GO:0006935">
    <property type="term" value="P:chemotaxis"/>
    <property type="evidence" value="ECO:0007669"/>
    <property type="project" value="InterPro"/>
</dbReference>
<dbReference type="InterPro" id="IPR003660">
    <property type="entry name" value="HAMP_dom"/>
</dbReference>
<keyword evidence="5" id="KW-1133">Transmembrane helix</keyword>
<dbReference type="RefSeq" id="WP_013689567.1">
    <property type="nucleotide sequence ID" value="NC_015376.1"/>
</dbReference>
<dbReference type="KEGG" id="bgd:bgla_2g07760"/>
<dbReference type="eggNOG" id="COG0840">
    <property type="taxonomic scope" value="Bacteria"/>
</dbReference>
<evidence type="ECO:0000256" key="1">
    <source>
        <dbReference type="ARBA" id="ARBA00004370"/>
    </source>
</evidence>
<keyword evidence="4" id="KW-0807">Transducer</keyword>
<evidence type="ECO:0000256" key="5">
    <source>
        <dbReference type="SAM" id="Phobius"/>
    </source>
</evidence>
<keyword evidence="5" id="KW-0812">Transmembrane</keyword>
<dbReference type="Pfam" id="PF00015">
    <property type="entry name" value="MCPsignal"/>
    <property type="match status" value="1"/>
</dbReference>
<evidence type="ECO:0000256" key="4">
    <source>
        <dbReference type="PROSITE-ProRule" id="PRU00284"/>
    </source>
</evidence>
<proteinExistence type="inferred from homology"/>
<dbReference type="GO" id="GO:0005886">
    <property type="term" value="C:plasma membrane"/>
    <property type="evidence" value="ECO:0007669"/>
    <property type="project" value="TreeGrafter"/>
</dbReference>
<evidence type="ECO:0000259" key="6">
    <source>
        <dbReference type="PROSITE" id="PS50111"/>
    </source>
</evidence>
<evidence type="ECO:0000313" key="9">
    <source>
        <dbReference type="Proteomes" id="UP000008316"/>
    </source>
</evidence>
<dbReference type="SUPFAM" id="SSF58104">
    <property type="entry name" value="Methyl-accepting chemotaxis protein (MCP) signaling domain"/>
    <property type="match status" value="1"/>
</dbReference>
<dbReference type="HOGENOM" id="CLU_000445_107_16_4"/>
<dbReference type="Pfam" id="PF05227">
    <property type="entry name" value="CHASE3"/>
    <property type="match status" value="1"/>
</dbReference>
<dbReference type="GO" id="GO:0004888">
    <property type="term" value="F:transmembrane signaling receptor activity"/>
    <property type="evidence" value="ECO:0007669"/>
    <property type="project" value="InterPro"/>
</dbReference>
<dbReference type="InterPro" id="IPR004090">
    <property type="entry name" value="Chemotax_Me-accpt_rcpt"/>
</dbReference>
<dbReference type="CDD" id="cd11386">
    <property type="entry name" value="MCP_signal"/>
    <property type="match status" value="1"/>
</dbReference>
<gene>
    <name evidence="8" type="ordered locus">bgla_2g07760</name>
</gene>
<evidence type="ECO:0000256" key="2">
    <source>
        <dbReference type="ARBA" id="ARBA00022481"/>
    </source>
</evidence>
<organism evidence="8 9">
    <name type="scientific">Burkholderia gladioli (strain BSR3)</name>
    <dbReference type="NCBI Taxonomy" id="999541"/>
    <lineage>
        <taxon>Bacteria</taxon>
        <taxon>Pseudomonadati</taxon>
        <taxon>Pseudomonadota</taxon>
        <taxon>Betaproteobacteria</taxon>
        <taxon>Burkholderiales</taxon>
        <taxon>Burkholderiaceae</taxon>
        <taxon>Burkholderia</taxon>
    </lineage>
</organism>
<evidence type="ECO:0000259" key="7">
    <source>
        <dbReference type="PROSITE" id="PS50885"/>
    </source>
</evidence>
<dbReference type="SMART" id="SM00283">
    <property type="entry name" value="MA"/>
    <property type="match status" value="1"/>
</dbReference>
<dbReference type="InterPro" id="IPR051310">
    <property type="entry name" value="MCP_chemotaxis"/>
</dbReference>
<comment type="similarity">
    <text evidence="3">Belongs to the methyl-accepting chemotaxis (MCP) protein family.</text>
</comment>
<dbReference type="STRING" id="999541.bgla_2g07760"/>
<feature type="domain" description="HAMP" evidence="7">
    <location>
        <begin position="224"/>
        <end position="267"/>
    </location>
</feature>
<dbReference type="Gene3D" id="1.10.287.950">
    <property type="entry name" value="Methyl-accepting chemotaxis protein"/>
    <property type="match status" value="1"/>
</dbReference>
<dbReference type="FunFam" id="1.10.287.950:FF:000001">
    <property type="entry name" value="Methyl-accepting chemotaxis sensory transducer"/>
    <property type="match status" value="1"/>
</dbReference>
<sequence>MKKLTVGQKLAGAFGVVILISLIGSAITIINFLRLNEANGWNIHSYGVLRANDDMLANMVNMETGVRGYVISGDEKFLDPYRTGQSKFAKSYEVIHTLTADNAAQQRRLDELLQLRQEVGDIAQKLIALRRDVNAGTQPQSALVDYFTQGKDKQFMDRYRAVSAEINGAEQVLLDQRSSDVMALSSSTKLCLTVSGLVTIILAIVLGVVITRGIIRSLGGEPAEAAQVAARIAQGDLSVSASTRNDDRASLMASLEAMRLQLRGIVSGIQSSAEAITASAGEIAQGNLDLSQRTEEQAASLEETAASMEQLTSTVRQNTDSAKQANMLAANACDVAVRGGTVVSQAVESMQSISESSGKVSQIISVIEGIAFQTNILALNAAVEAARAGEQGRGFAVVAGEVRTLAQRSASAAKEIKDLIESSAERVAAGAEQVNLAGSTMSEIVKSVRQVTDIMGEIASASEEQGTGIEQVNTAVSQMDAVTQQNAALVEQASAAAQAMAEQATTLRDAVRFFRIGAAGGLGSRDGLRSPVYN</sequence>
<keyword evidence="5" id="KW-0472">Membrane</keyword>
<accession>F2LL12</accession>
<evidence type="ECO:0000313" key="8">
    <source>
        <dbReference type="EMBL" id="AEA63240.1"/>
    </source>
</evidence>
<feature type="transmembrane region" description="Helical" evidence="5">
    <location>
        <begin position="190"/>
        <end position="210"/>
    </location>
</feature>
<keyword evidence="2" id="KW-0488">Methylation</keyword>
<feature type="transmembrane region" description="Helical" evidence="5">
    <location>
        <begin position="12"/>
        <end position="33"/>
    </location>
</feature>